<evidence type="ECO:0000256" key="5">
    <source>
        <dbReference type="ARBA" id="ARBA00022679"/>
    </source>
</evidence>
<dbReference type="CDD" id="cd02893">
    <property type="entry name" value="FTase"/>
    <property type="match status" value="1"/>
</dbReference>
<dbReference type="InterPro" id="IPR045089">
    <property type="entry name" value="PGGT1B-like"/>
</dbReference>
<sequence>MGILNDKVPLHSLRIKDDGLPTETSFDQKRTEELVLEAFVPYAPNNVQRQSLESIRLERQRHVDYIERGLEHLGRWMVALDASRPWLTYWMLHSLDLLESPLRADTLARTTLYRFLLEMKQPDGSFTMHDGGEIDIRGSYCALSVAALTNLLTPELTENCGDFIARAQTYEGGIGPFPGKEAHNGYTFCGIAAIEILGEMNKLDVDKLMKWCADRQMQVEGGFQGRTNKLVDGCYSFWGAGDFPLLSAEAVRQGHKGQGKNKIDFMTNGGNTLNTSSGLLDYLFDREALQEYILLCCQSDNGGLIDKPGKGADHYHTCYCLSGLSTSQHLVERDEEKAQAIKAQGLDPYRGGIGSLLWKYSNDFVVVGDVENLLAPTHPIHNITMTKARNMIHHFYGDQIGAIRELLPQDDEPAED</sequence>
<evidence type="ECO:0000256" key="1">
    <source>
        <dbReference type="ARBA" id="ARBA00010497"/>
    </source>
</evidence>
<dbReference type="OrthoDB" id="10261146at2759"/>
<dbReference type="GO" id="GO:0004660">
    <property type="term" value="F:protein farnesyltransferase activity"/>
    <property type="evidence" value="ECO:0007669"/>
    <property type="project" value="UniProtKB-UniRule"/>
</dbReference>
<dbReference type="SUPFAM" id="SSF48239">
    <property type="entry name" value="Terpenoid cyclases/Protein prenyltransferases"/>
    <property type="match status" value="1"/>
</dbReference>
<comment type="similarity">
    <text evidence="1 9">Belongs to the protein prenyltransferase subunit beta family.</text>
</comment>
<dbReference type="PANTHER" id="PTHR11774">
    <property type="entry name" value="GERANYLGERANYL TRANSFERASE TYPE BETA SUBUNIT"/>
    <property type="match status" value="1"/>
</dbReference>
<keyword evidence="6 9" id="KW-0479">Metal-binding</keyword>
<dbReference type="AlphaFoldDB" id="A0A163IZ68"/>
<keyword evidence="7" id="KW-0677">Repeat</keyword>
<dbReference type="EMBL" id="LT550732">
    <property type="protein sequence ID" value="SAL96212.1"/>
    <property type="molecule type" value="Genomic_DNA"/>
</dbReference>
<organism evidence="11">
    <name type="scientific">Absidia glauca</name>
    <name type="common">Pin mould</name>
    <dbReference type="NCBI Taxonomy" id="4829"/>
    <lineage>
        <taxon>Eukaryota</taxon>
        <taxon>Fungi</taxon>
        <taxon>Fungi incertae sedis</taxon>
        <taxon>Mucoromycota</taxon>
        <taxon>Mucoromycotina</taxon>
        <taxon>Mucoromycetes</taxon>
        <taxon>Mucorales</taxon>
        <taxon>Cunninghamellaceae</taxon>
        <taxon>Absidia</taxon>
    </lineage>
</organism>
<comment type="function">
    <text evidence="9">Catalyzes the transfer of a farnesyl moiety from farnesyl diphosphate to a cysteine at the fourth position from the C-terminus of several proteins. The beta subunit is responsible for peptide-binding.</text>
</comment>
<feature type="domain" description="Prenyltransferase alpha-alpha toroid" evidence="10">
    <location>
        <begin position="105"/>
        <end position="383"/>
    </location>
</feature>
<dbReference type="InterPro" id="IPR001330">
    <property type="entry name" value="Prenyltrans"/>
</dbReference>
<proteinExistence type="inferred from homology"/>
<comment type="catalytic activity">
    <reaction evidence="9">
        <text>L-cysteinyl-[protein] + (2E,6E)-farnesyl diphosphate = S-(2E,6E)-farnesyl-L-cysteinyl-[protein] + diphosphate</text>
        <dbReference type="Rhea" id="RHEA:13345"/>
        <dbReference type="Rhea" id="RHEA-COMP:10131"/>
        <dbReference type="Rhea" id="RHEA-COMP:11535"/>
        <dbReference type="ChEBI" id="CHEBI:29950"/>
        <dbReference type="ChEBI" id="CHEBI:33019"/>
        <dbReference type="ChEBI" id="CHEBI:86019"/>
        <dbReference type="ChEBI" id="CHEBI:175763"/>
    </reaction>
</comment>
<dbReference type="FunCoup" id="A0A163IZ68">
    <property type="interactions" value="243"/>
</dbReference>
<protein>
    <recommendedName>
        <fullName evidence="3 9">Protein farnesyltransferase subunit beta</fullName>
        <shortName evidence="9">FTase-beta</shortName>
        <ecNumber evidence="2 9">2.5.1.58</ecNumber>
    </recommendedName>
</protein>
<evidence type="ECO:0000256" key="4">
    <source>
        <dbReference type="ARBA" id="ARBA00022602"/>
    </source>
</evidence>
<dbReference type="GO" id="GO:0005965">
    <property type="term" value="C:protein farnesyltransferase complex"/>
    <property type="evidence" value="ECO:0007669"/>
    <property type="project" value="UniProtKB-UniRule"/>
</dbReference>
<comment type="cofactor">
    <cofactor evidence="9">
        <name>Zn(2+)</name>
        <dbReference type="ChEBI" id="CHEBI:29105"/>
    </cofactor>
    <text evidence="9">Binds 1 zinc ion per subunit.</text>
</comment>
<accession>A0A163IZ68</accession>
<dbReference type="OMA" id="MLYWIAN"/>
<evidence type="ECO:0000256" key="9">
    <source>
        <dbReference type="RuleBase" id="RU365056"/>
    </source>
</evidence>
<keyword evidence="5 9" id="KW-0808">Transferase</keyword>
<dbReference type="STRING" id="4829.A0A163IZ68"/>
<keyword evidence="8 9" id="KW-0862">Zinc</keyword>
<reference evidence="11" key="1">
    <citation type="submission" date="2016-04" db="EMBL/GenBank/DDBJ databases">
        <authorList>
            <person name="Evans L.H."/>
            <person name="Alamgir A."/>
            <person name="Owens N."/>
            <person name="Weber N.D."/>
            <person name="Virtaneva K."/>
            <person name="Barbian K."/>
            <person name="Babar A."/>
            <person name="Rosenke K."/>
        </authorList>
    </citation>
    <scope>NUCLEOTIDE SEQUENCE [LARGE SCALE GENOMIC DNA]</scope>
    <source>
        <strain evidence="11">CBS 101.48</strain>
    </source>
</reference>
<evidence type="ECO:0000256" key="3">
    <source>
        <dbReference type="ARBA" id="ARBA00015798"/>
    </source>
</evidence>
<dbReference type="InterPro" id="IPR008930">
    <property type="entry name" value="Terpenoid_cyclase/PrenylTrfase"/>
</dbReference>
<gene>
    <name evidence="11" type="primary">ABSGL_01587.1 scaffold 1725</name>
</gene>
<dbReference type="Pfam" id="PF00432">
    <property type="entry name" value="Prenyltrans"/>
    <property type="match status" value="2"/>
</dbReference>
<keyword evidence="4 9" id="KW-0637">Prenyltransferase</keyword>
<evidence type="ECO:0000259" key="10">
    <source>
        <dbReference type="Pfam" id="PF00432"/>
    </source>
</evidence>
<dbReference type="GO" id="GO:0008270">
    <property type="term" value="F:zinc ion binding"/>
    <property type="evidence" value="ECO:0007669"/>
    <property type="project" value="UniProtKB-UniRule"/>
</dbReference>
<dbReference type="PANTHER" id="PTHR11774:SF6">
    <property type="entry name" value="PROTEIN FARNESYLTRANSFERASE SUBUNIT BETA"/>
    <property type="match status" value="1"/>
</dbReference>
<keyword evidence="12" id="KW-1185">Reference proteome</keyword>
<dbReference type="Gene3D" id="1.50.10.20">
    <property type="match status" value="2"/>
</dbReference>
<evidence type="ECO:0000256" key="7">
    <source>
        <dbReference type="ARBA" id="ARBA00022737"/>
    </source>
</evidence>
<dbReference type="InterPro" id="IPR026872">
    <property type="entry name" value="FTB"/>
</dbReference>
<dbReference type="EC" id="2.5.1.58" evidence="2 9"/>
<evidence type="ECO:0000256" key="2">
    <source>
        <dbReference type="ARBA" id="ARBA00012702"/>
    </source>
</evidence>
<evidence type="ECO:0000256" key="8">
    <source>
        <dbReference type="ARBA" id="ARBA00022833"/>
    </source>
</evidence>
<evidence type="ECO:0000313" key="11">
    <source>
        <dbReference type="EMBL" id="SAL96212.1"/>
    </source>
</evidence>
<dbReference type="InParanoid" id="A0A163IZ68"/>
<comment type="subunit">
    <text evidence="9">Heterodimer of an alpha and a beta subunit.</text>
</comment>
<dbReference type="GO" id="GO:0097354">
    <property type="term" value="P:prenylation"/>
    <property type="evidence" value="ECO:0007669"/>
    <property type="project" value="UniProtKB-UniRule"/>
</dbReference>
<dbReference type="Proteomes" id="UP000078561">
    <property type="component" value="Unassembled WGS sequence"/>
</dbReference>
<evidence type="ECO:0000313" key="12">
    <source>
        <dbReference type="Proteomes" id="UP000078561"/>
    </source>
</evidence>
<feature type="domain" description="Prenyltransferase alpha-alpha toroid" evidence="10">
    <location>
        <begin position="57"/>
        <end position="101"/>
    </location>
</feature>
<name>A0A163IZ68_ABSGL</name>
<evidence type="ECO:0000256" key="6">
    <source>
        <dbReference type="ARBA" id="ARBA00022723"/>
    </source>
</evidence>